<dbReference type="PROSITE" id="PS00482">
    <property type="entry name" value="DIHYDROOROTASE_1"/>
    <property type="match status" value="1"/>
</dbReference>
<dbReference type="GO" id="GO:0004151">
    <property type="term" value="F:dihydroorotase activity"/>
    <property type="evidence" value="ECO:0007669"/>
    <property type="project" value="UniProtKB-UniRule"/>
</dbReference>
<feature type="binding site" evidence="6">
    <location>
        <position position="151"/>
    </location>
    <ligand>
        <name>Zn(2+)</name>
        <dbReference type="ChEBI" id="CHEBI:29105"/>
        <label>1</label>
    </ligand>
</feature>
<dbReference type="InterPro" id="IPR002195">
    <property type="entry name" value="Dihydroorotase_CS"/>
</dbReference>
<keyword evidence="3 6" id="KW-0479">Metal-binding</keyword>
<dbReference type="NCBIfam" id="TIGR00857">
    <property type="entry name" value="pyrC_multi"/>
    <property type="match status" value="1"/>
</dbReference>
<feature type="binding site" evidence="6">
    <location>
        <position position="93"/>
    </location>
    <ligand>
        <name>substrate</name>
    </ligand>
</feature>
<feature type="binding site" evidence="6">
    <location>
        <position position="59"/>
    </location>
    <ligand>
        <name>Zn(2+)</name>
        <dbReference type="ChEBI" id="CHEBI:29105"/>
        <label>1</label>
    </ligand>
</feature>
<evidence type="ECO:0000256" key="6">
    <source>
        <dbReference type="HAMAP-Rule" id="MF_00220"/>
    </source>
</evidence>
<keyword evidence="4 6" id="KW-0378">Hydrolase</keyword>
<dbReference type="RefSeq" id="WP_121130186.1">
    <property type="nucleotide sequence ID" value="NZ_JBHUFK010000007.1"/>
</dbReference>
<dbReference type="Pfam" id="PF12890">
    <property type="entry name" value="DHOase"/>
    <property type="match status" value="1"/>
</dbReference>
<comment type="catalytic activity">
    <reaction evidence="6">
        <text>(S)-dihydroorotate + H2O = N-carbamoyl-L-aspartate + H(+)</text>
        <dbReference type="Rhea" id="RHEA:24296"/>
        <dbReference type="ChEBI" id="CHEBI:15377"/>
        <dbReference type="ChEBI" id="CHEBI:15378"/>
        <dbReference type="ChEBI" id="CHEBI:30864"/>
        <dbReference type="ChEBI" id="CHEBI:32814"/>
        <dbReference type="EC" id="3.5.2.3"/>
    </reaction>
</comment>
<proteinExistence type="inferred from homology"/>
<dbReference type="InterPro" id="IPR004722">
    <property type="entry name" value="DHOase"/>
</dbReference>
<dbReference type="InterPro" id="IPR024403">
    <property type="entry name" value="DHOase_cat"/>
</dbReference>
<dbReference type="NCBIfam" id="NF006837">
    <property type="entry name" value="PRK09357.1-2"/>
    <property type="match status" value="1"/>
</dbReference>
<dbReference type="Gene3D" id="3.20.20.140">
    <property type="entry name" value="Metal-dependent hydrolases"/>
    <property type="match status" value="1"/>
</dbReference>
<evidence type="ECO:0000259" key="7">
    <source>
        <dbReference type="Pfam" id="PF12890"/>
    </source>
</evidence>
<dbReference type="GO" id="GO:0006145">
    <property type="term" value="P:purine nucleobase catabolic process"/>
    <property type="evidence" value="ECO:0007669"/>
    <property type="project" value="TreeGrafter"/>
</dbReference>
<dbReference type="PANTHER" id="PTHR43668:SF2">
    <property type="entry name" value="ALLANTOINASE"/>
    <property type="match status" value="1"/>
</dbReference>
<reference evidence="8 9" key="1">
    <citation type="journal article" date="2015" name="Antonie Van Leeuwenhoek">
        <title>Oceanobacillus bengalensis sp. nov., a bacterium isolated from seawater of the Bay of Bengal.</title>
        <authorList>
            <person name="Yongchang O."/>
            <person name="Xiang W."/>
            <person name="Wang G."/>
        </authorList>
    </citation>
    <scope>NUCLEOTIDE SEQUENCE [LARGE SCALE GENOMIC DNA]</scope>
    <source>
        <strain evidence="8 9">MCCC 1K00260</strain>
    </source>
</reference>
<dbReference type="EC" id="3.5.2.3" evidence="6"/>
<feature type="binding site" evidence="6">
    <location>
        <position position="277"/>
    </location>
    <ligand>
        <name>substrate</name>
    </ligand>
</feature>
<comment type="caution">
    <text evidence="8">The sequence shown here is derived from an EMBL/GenBank/DDBJ whole genome shotgun (WGS) entry which is preliminary data.</text>
</comment>
<feature type="binding site" evidence="6">
    <location>
        <position position="304"/>
    </location>
    <ligand>
        <name>Zn(2+)</name>
        <dbReference type="ChEBI" id="CHEBI:29105"/>
        <label>1</label>
    </ligand>
</feature>
<dbReference type="SUPFAM" id="SSF51556">
    <property type="entry name" value="Metallo-dependent hydrolases"/>
    <property type="match status" value="1"/>
</dbReference>
<dbReference type="UniPathway" id="UPA00070">
    <property type="reaction ID" value="UER00117"/>
</dbReference>
<feature type="binding site" evidence="6">
    <location>
        <begin position="61"/>
        <end position="63"/>
    </location>
    <ligand>
        <name>substrate</name>
    </ligand>
</feature>
<feature type="domain" description="Dihydroorotase catalytic" evidence="7">
    <location>
        <begin position="48"/>
        <end position="237"/>
    </location>
</feature>
<feature type="binding site" evidence="6">
    <location>
        <position position="151"/>
    </location>
    <ligand>
        <name>Zn(2+)</name>
        <dbReference type="ChEBI" id="CHEBI:29105"/>
        <label>2</label>
    </ligand>
</feature>
<comment type="function">
    <text evidence="1 6">Catalyzes the reversible cyclization of carbamoyl aspartate to dihydroorotate.</text>
</comment>
<evidence type="ECO:0000256" key="3">
    <source>
        <dbReference type="ARBA" id="ARBA00022723"/>
    </source>
</evidence>
<dbReference type="SUPFAM" id="SSF51338">
    <property type="entry name" value="Composite domain of metallo-dependent hydrolases"/>
    <property type="match status" value="1"/>
</dbReference>
<feature type="binding site" evidence="6">
    <location>
        <begin position="322"/>
        <end position="323"/>
    </location>
    <ligand>
        <name>substrate</name>
    </ligand>
</feature>
<keyword evidence="5 6" id="KW-0665">Pyrimidine biosynthesis</keyword>
<comment type="similarity">
    <text evidence="2 6">Belongs to the metallo-dependent hydrolases superfamily. DHOase family. Class I DHOase subfamily.</text>
</comment>
<dbReference type="CDD" id="cd01317">
    <property type="entry name" value="DHOase_IIa"/>
    <property type="match status" value="1"/>
</dbReference>
<organism evidence="8 9">
    <name type="scientific">Oceanobacillus bengalensis</name>
    <dbReference type="NCBI Taxonomy" id="1435466"/>
    <lineage>
        <taxon>Bacteria</taxon>
        <taxon>Bacillati</taxon>
        <taxon>Bacillota</taxon>
        <taxon>Bacilli</taxon>
        <taxon>Bacillales</taxon>
        <taxon>Bacillaceae</taxon>
        <taxon>Oceanobacillus</taxon>
    </lineage>
</organism>
<dbReference type="PANTHER" id="PTHR43668">
    <property type="entry name" value="ALLANTOINASE"/>
    <property type="match status" value="1"/>
</dbReference>
<gene>
    <name evidence="6" type="primary">pyrC</name>
    <name evidence="8" type="ORF">D8M05_07340</name>
</gene>
<evidence type="ECO:0000313" key="8">
    <source>
        <dbReference type="EMBL" id="RKQ16286.1"/>
    </source>
</evidence>
<dbReference type="GO" id="GO:0044205">
    <property type="term" value="P:'de novo' UMP biosynthetic process"/>
    <property type="evidence" value="ECO:0007669"/>
    <property type="project" value="UniProtKB-UniRule"/>
</dbReference>
<sequence>MKTILKNAKRLLPSNKLENCEVLIKNQRIEKIGPTITEEADEVIDLQGNIILPGFIDVHIHLREPGGEHKETIHSGTEAAARGGFTTVCAMPNTSPVPDSAEAIASLFEKIKKDAKVRVLPYGSITKGLKGEELTNIEELAELGIFAFTDDGVGIQTADQMFVAMKRAKAAGVPIVAHCEDNSLVYGGVVHDGKVSEKLNLPGIPSLNESVQIARDVLLAEASGCHYHVCHVSTKESVRTIRDAKKAGIHVTAEVSPHHLLLNEEDITSDDGDFKMNPPLRSKVDQEALIEGLLDGTIDMIATDHAPHTKDEKAKGMLHAPFGIVGLETAFSLLYTNFVKTGKFTFKQLVEWLTVKPAKVFNMPYGILEENSVADITVVNIEKESIIQKENFLSKGKNTPFDGWKVTGSSVLTISEGNVAYINEEDIYVQTTVGS</sequence>
<dbReference type="InterPro" id="IPR011059">
    <property type="entry name" value="Metal-dep_hydrolase_composite"/>
</dbReference>
<feature type="active site" evidence="6">
    <location>
        <position position="304"/>
    </location>
</feature>
<evidence type="ECO:0000256" key="2">
    <source>
        <dbReference type="ARBA" id="ARBA00010286"/>
    </source>
</evidence>
<dbReference type="OrthoDB" id="9765462at2"/>
<evidence type="ECO:0000256" key="5">
    <source>
        <dbReference type="ARBA" id="ARBA00022975"/>
    </source>
</evidence>
<comment type="cofactor">
    <cofactor evidence="6">
        <name>Zn(2+)</name>
        <dbReference type="ChEBI" id="CHEBI:29105"/>
    </cofactor>
    <text evidence="6">Binds 2 Zn(2+) ions per subunit.</text>
</comment>
<comment type="pathway">
    <text evidence="6">Pyrimidine metabolism; UMP biosynthesis via de novo pathway; (S)-dihydroorotate from bicarbonate: step 3/3.</text>
</comment>
<keyword evidence="9" id="KW-1185">Reference proteome</keyword>
<keyword evidence="6" id="KW-0862">Zinc</keyword>
<feature type="binding site" evidence="6">
    <location>
        <position position="308"/>
    </location>
    <ligand>
        <name>substrate</name>
    </ligand>
</feature>
<evidence type="ECO:0000256" key="4">
    <source>
        <dbReference type="ARBA" id="ARBA00022801"/>
    </source>
</evidence>
<protein>
    <recommendedName>
        <fullName evidence="6">Dihydroorotase</fullName>
        <shortName evidence="6">DHOase</shortName>
        <ecNumber evidence="6">3.5.2.3</ecNumber>
    </recommendedName>
</protein>
<name>A0A494Z183_9BACI</name>
<dbReference type="GO" id="GO:0004038">
    <property type="term" value="F:allantoinase activity"/>
    <property type="evidence" value="ECO:0007669"/>
    <property type="project" value="TreeGrafter"/>
</dbReference>
<feature type="binding site" evidence="6">
    <location>
        <position position="61"/>
    </location>
    <ligand>
        <name>Zn(2+)</name>
        <dbReference type="ChEBI" id="CHEBI:29105"/>
        <label>1</label>
    </ligand>
</feature>
<dbReference type="Gene3D" id="2.30.40.10">
    <property type="entry name" value="Urease, subunit C, domain 1"/>
    <property type="match status" value="1"/>
</dbReference>
<dbReference type="InterPro" id="IPR050138">
    <property type="entry name" value="DHOase/Allantoinase_Hydrolase"/>
</dbReference>
<dbReference type="InterPro" id="IPR032466">
    <property type="entry name" value="Metal_Hydrolase"/>
</dbReference>
<dbReference type="Proteomes" id="UP000281813">
    <property type="component" value="Unassembled WGS sequence"/>
</dbReference>
<evidence type="ECO:0000256" key="1">
    <source>
        <dbReference type="ARBA" id="ARBA00002368"/>
    </source>
</evidence>
<dbReference type="GO" id="GO:0008270">
    <property type="term" value="F:zinc ion binding"/>
    <property type="evidence" value="ECO:0007669"/>
    <property type="project" value="UniProtKB-UniRule"/>
</dbReference>
<dbReference type="PROSITE" id="PS00483">
    <property type="entry name" value="DIHYDROOROTASE_2"/>
    <property type="match status" value="1"/>
</dbReference>
<dbReference type="EMBL" id="RBZO01000009">
    <property type="protein sequence ID" value="RKQ16286.1"/>
    <property type="molecule type" value="Genomic_DNA"/>
</dbReference>
<dbReference type="GO" id="GO:0005737">
    <property type="term" value="C:cytoplasm"/>
    <property type="evidence" value="ECO:0007669"/>
    <property type="project" value="TreeGrafter"/>
</dbReference>
<feature type="binding site" evidence="6">
    <location>
        <position position="178"/>
    </location>
    <ligand>
        <name>Zn(2+)</name>
        <dbReference type="ChEBI" id="CHEBI:29105"/>
        <label>2</label>
    </ligand>
</feature>
<accession>A0A494Z183</accession>
<dbReference type="AlphaFoldDB" id="A0A494Z183"/>
<dbReference type="HAMAP" id="MF_00220_B">
    <property type="entry name" value="PyrC_classI_B"/>
    <property type="match status" value="1"/>
</dbReference>
<evidence type="ECO:0000313" key="9">
    <source>
        <dbReference type="Proteomes" id="UP000281813"/>
    </source>
</evidence>
<feature type="binding site" evidence="6">
    <location>
        <position position="231"/>
    </location>
    <ligand>
        <name>Zn(2+)</name>
        <dbReference type="ChEBI" id="CHEBI:29105"/>
        <label>2</label>
    </ligand>
</feature>